<dbReference type="AlphaFoldDB" id="A0A8H6HLN0"/>
<dbReference type="InterPro" id="IPR046700">
    <property type="entry name" value="DUF6570"/>
</dbReference>
<evidence type="ECO:0000313" key="3">
    <source>
        <dbReference type="Proteomes" id="UP000521943"/>
    </source>
</evidence>
<gene>
    <name evidence="2" type="ORF">DFP72DRAFT_992153</name>
</gene>
<name>A0A8H6HLN0_9AGAR</name>
<evidence type="ECO:0000259" key="1">
    <source>
        <dbReference type="Pfam" id="PF20209"/>
    </source>
</evidence>
<evidence type="ECO:0000313" key="2">
    <source>
        <dbReference type="EMBL" id="KAF6748642.1"/>
    </source>
</evidence>
<keyword evidence="3" id="KW-1185">Reference proteome</keyword>
<sequence>MIANVISFEHPSKKIYDRLPVSKPELSDVLSILYTGVEPPSDDDLKRTPVLVRRNKVKEALEWLKLNHKDYADLSIDYDTLNTYDLDKIPIGLLRKDVPEADGNVLAAAKSVFDSDYEQGTEDGPCPFVVNGLTSERHGEMTTSQRKVAALQHLKNGGNSLAIGHDPTPQSMYNNPGLYPQMYPWLFPYGYGGVGQDEHASFLGRDSHITWFMMYHDKRFQEDAGFLILTCI</sequence>
<feature type="domain" description="DUF6570" evidence="1">
    <location>
        <begin position="1"/>
        <end position="82"/>
    </location>
</feature>
<dbReference type="Pfam" id="PF20209">
    <property type="entry name" value="DUF6570"/>
    <property type="match status" value="1"/>
</dbReference>
<proteinExistence type="predicted"/>
<protein>
    <recommendedName>
        <fullName evidence="1">DUF6570 domain-containing protein</fullName>
    </recommendedName>
</protein>
<reference evidence="2 3" key="1">
    <citation type="submission" date="2020-07" db="EMBL/GenBank/DDBJ databases">
        <title>Comparative genomics of pyrophilous fungi reveals a link between fire events and developmental genes.</title>
        <authorList>
            <consortium name="DOE Joint Genome Institute"/>
            <person name="Steindorff A.S."/>
            <person name="Carver A."/>
            <person name="Calhoun S."/>
            <person name="Stillman K."/>
            <person name="Liu H."/>
            <person name="Lipzen A."/>
            <person name="Pangilinan J."/>
            <person name="Labutti K."/>
            <person name="Bruns T.D."/>
            <person name="Grigoriev I.V."/>
        </authorList>
    </citation>
    <scope>NUCLEOTIDE SEQUENCE [LARGE SCALE GENOMIC DNA]</scope>
    <source>
        <strain evidence="2 3">CBS 144469</strain>
    </source>
</reference>
<dbReference type="EMBL" id="JACGCI010000069">
    <property type="protein sequence ID" value="KAF6748642.1"/>
    <property type="molecule type" value="Genomic_DNA"/>
</dbReference>
<accession>A0A8H6HLN0</accession>
<dbReference type="OrthoDB" id="3221862at2759"/>
<organism evidence="2 3">
    <name type="scientific">Ephemerocybe angulata</name>
    <dbReference type="NCBI Taxonomy" id="980116"/>
    <lineage>
        <taxon>Eukaryota</taxon>
        <taxon>Fungi</taxon>
        <taxon>Dikarya</taxon>
        <taxon>Basidiomycota</taxon>
        <taxon>Agaricomycotina</taxon>
        <taxon>Agaricomycetes</taxon>
        <taxon>Agaricomycetidae</taxon>
        <taxon>Agaricales</taxon>
        <taxon>Agaricineae</taxon>
        <taxon>Psathyrellaceae</taxon>
        <taxon>Ephemerocybe</taxon>
    </lineage>
</organism>
<comment type="caution">
    <text evidence="2">The sequence shown here is derived from an EMBL/GenBank/DDBJ whole genome shotgun (WGS) entry which is preliminary data.</text>
</comment>
<dbReference type="Proteomes" id="UP000521943">
    <property type="component" value="Unassembled WGS sequence"/>
</dbReference>